<keyword evidence="20" id="KW-1185">Reference proteome</keyword>
<dbReference type="CDD" id="cd07751">
    <property type="entry name" value="PolyPPase_VTC4_like"/>
    <property type="match status" value="1"/>
</dbReference>
<dbReference type="STRING" id="1754191.A0A1Y1V4J8"/>
<comment type="subcellular location">
    <subcellularLocation>
        <location evidence="2">Vacuole membrane</location>
        <topology evidence="2">Multi-pass membrane protein</topology>
    </subcellularLocation>
</comment>
<dbReference type="GO" id="GO:0006799">
    <property type="term" value="P:polyphosphate biosynthetic process"/>
    <property type="evidence" value="ECO:0007669"/>
    <property type="project" value="UniProtKB-ARBA"/>
</dbReference>
<evidence type="ECO:0000256" key="14">
    <source>
        <dbReference type="ARBA" id="ARBA00081313"/>
    </source>
</evidence>
<keyword evidence="7 16" id="KW-1133">Transmembrane helix</keyword>
<dbReference type="InterPro" id="IPR051572">
    <property type="entry name" value="VTC_Complex_Subunit"/>
</dbReference>
<comment type="similarity">
    <text evidence="10">Belongs to the VTC4 family.</text>
</comment>
<keyword evidence="8 16" id="KW-0472">Membrane</keyword>
<evidence type="ECO:0000256" key="10">
    <source>
        <dbReference type="ARBA" id="ARBA00061390"/>
    </source>
</evidence>
<comment type="cofactor">
    <cofactor evidence="1">
        <name>Mn(2+)</name>
        <dbReference type="ChEBI" id="CHEBI:29035"/>
    </cofactor>
</comment>
<protein>
    <recommendedName>
        <fullName evidence="11">Vacuolar transporter chaperone complex subunit 4</fullName>
        <ecNumber evidence="3">2.7.4.1</ecNumber>
    </recommendedName>
    <alternativeName>
        <fullName evidence="13">Polyphosphate kinase</fullName>
    </alternativeName>
    <alternativeName>
        <fullName evidence="12">SPX-dependent polyphosphate polymerase VTC subunit 4</fullName>
    </alternativeName>
    <alternativeName>
        <fullName evidence="14">Vacuolar membrane polyphosphate polymerase catalytic subunit</fullName>
    </alternativeName>
</protein>
<feature type="transmembrane region" description="Helical" evidence="16">
    <location>
        <begin position="541"/>
        <end position="563"/>
    </location>
</feature>
<dbReference type="GO" id="GO:0005774">
    <property type="term" value="C:vacuolar membrane"/>
    <property type="evidence" value="ECO:0007669"/>
    <property type="project" value="UniProtKB-SubCell"/>
</dbReference>
<evidence type="ECO:0000256" key="1">
    <source>
        <dbReference type="ARBA" id="ARBA00001936"/>
    </source>
</evidence>
<dbReference type="GO" id="GO:0008976">
    <property type="term" value="F:polyphosphate kinase activity"/>
    <property type="evidence" value="ECO:0007669"/>
    <property type="project" value="UniProtKB-EC"/>
</dbReference>
<keyword evidence="15" id="KW-0175">Coiled coil</keyword>
<evidence type="ECO:0000256" key="9">
    <source>
        <dbReference type="ARBA" id="ARBA00050204"/>
    </source>
</evidence>
<dbReference type="Gene3D" id="3.20.100.30">
    <property type="entry name" value="VTC, catalytic tunnel domain"/>
    <property type="match status" value="1"/>
</dbReference>
<dbReference type="PANTHER" id="PTHR46140">
    <property type="entry name" value="VACUOLAR TRANSPORTER CHAPERONE 1-RELATED"/>
    <property type="match status" value="1"/>
</dbReference>
<comment type="caution">
    <text evidence="19">The sequence shown here is derived from an EMBL/GenBank/DDBJ whole genome shotgun (WGS) entry which is preliminary data.</text>
</comment>
<sequence length="650" mass="76094">MPFMKEFEYCKINKWESYYTDQDSLERAIGYDGRAAQPQDILKQLHSHFRKPITFIKAVLERLHAAVGEYETMVQQENNRRVEVNGQILSGPNYWKYMLDEVEAVTLDLCLLEKFTASHRRLMESINAALSQSGVLDIKISDTMEQIWADLFLDKTVVNDILTKLSIIYNLIRNAGDLNKEKKKLSNQNFVRKSIKYWVHPDYVTELKALILRHLPINVFKPKDGRKYNPAISSIYYDNSNMGLYMGRLLKTDQAIAIRYRWYGDVDNKEIFAERKTHHEDWTGDNSVKQRFAMDESNVNAFNAGQYTLDNKIRQLRAEGKKTEKELLEMETLSREYQKAIKERRLVPTMRTFYNRTAFQLPDDARVRISLDTELTFIREDEGRAKGNWRRTDIGINWPFEELKENEIVRFPYAVLEVKLQTHVGQEPPAWVTEIQNSHLVEETPKFSKFCHGCATLIPHRIPRNPYWFNQMHIDIRSPIHVPTVIENTPTKVYLPFDPSTLEENNPEIQIKIGQMKKKERKIKRPTRVEPKVHMANERIFLQYMNVGILLAGCSLSLIMYGVSKTSYKLFTHTMFDFIGITSVIYTFVGLLFMIYSLSVYHKRAMKITRNPNREPLDNTKGIYIIFALVCLAIILNLIMLFIRPEETEA</sequence>
<evidence type="ECO:0000313" key="19">
    <source>
        <dbReference type="EMBL" id="ORX47087.1"/>
    </source>
</evidence>
<evidence type="ECO:0000256" key="12">
    <source>
        <dbReference type="ARBA" id="ARBA00075894"/>
    </source>
</evidence>
<dbReference type="InterPro" id="IPR003807">
    <property type="entry name" value="DUF202"/>
</dbReference>
<evidence type="ECO:0000256" key="8">
    <source>
        <dbReference type="ARBA" id="ARBA00023136"/>
    </source>
</evidence>
<feature type="domain" description="DUF202" evidence="17">
    <location>
        <begin position="532"/>
        <end position="605"/>
    </location>
</feature>
<dbReference type="InterPro" id="IPR042267">
    <property type="entry name" value="VTC_sf"/>
</dbReference>
<keyword evidence="6 16" id="KW-0812">Transmembrane</keyword>
<comment type="catalytic activity">
    <reaction evidence="9">
        <text>[phosphate](n) + ATP = [phosphate](n+1) + ADP</text>
        <dbReference type="Rhea" id="RHEA:19573"/>
        <dbReference type="Rhea" id="RHEA-COMP:9859"/>
        <dbReference type="Rhea" id="RHEA-COMP:14280"/>
        <dbReference type="ChEBI" id="CHEBI:16838"/>
        <dbReference type="ChEBI" id="CHEBI:30616"/>
        <dbReference type="ChEBI" id="CHEBI:456216"/>
        <dbReference type="EC" id="2.7.4.1"/>
    </reaction>
    <physiologicalReaction direction="left-to-right" evidence="9">
        <dbReference type="Rhea" id="RHEA:19574"/>
    </physiologicalReaction>
</comment>
<organism evidence="19 20">
    <name type="scientific">Piromyces finnis</name>
    <dbReference type="NCBI Taxonomy" id="1754191"/>
    <lineage>
        <taxon>Eukaryota</taxon>
        <taxon>Fungi</taxon>
        <taxon>Fungi incertae sedis</taxon>
        <taxon>Chytridiomycota</taxon>
        <taxon>Chytridiomycota incertae sedis</taxon>
        <taxon>Neocallimastigomycetes</taxon>
        <taxon>Neocallimastigales</taxon>
        <taxon>Neocallimastigaceae</taxon>
        <taxon>Piromyces</taxon>
    </lineage>
</organism>
<dbReference type="Pfam" id="PF09359">
    <property type="entry name" value="VTC"/>
    <property type="match status" value="1"/>
</dbReference>
<evidence type="ECO:0000259" key="18">
    <source>
        <dbReference type="Pfam" id="PF09359"/>
    </source>
</evidence>
<keyword evidence="5" id="KW-0808">Transferase</keyword>
<evidence type="ECO:0000256" key="13">
    <source>
        <dbReference type="ARBA" id="ARBA00080494"/>
    </source>
</evidence>
<feature type="transmembrane region" description="Helical" evidence="16">
    <location>
        <begin position="622"/>
        <end position="643"/>
    </location>
</feature>
<evidence type="ECO:0000313" key="20">
    <source>
        <dbReference type="Proteomes" id="UP000193719"/>
    </source>
</evidence>
<dbReference type="Proteomes" id="UP000193719">
    <property type="component" value="Unassembled WGS sequence"/>
</dbReference>
<evidence type="ECO:0000256" key="6">
    <source>
        <dbReference type="ARBA" id="ARBA00022692"/>
    </source>
</evidence>
<dbReference type="Pfam" id="PF02656">
    <property type="entry name" value="DUF202"/>
    <property type="match status" value="1"/>
</dbReference>
<proteinExistence type="inferred from homology"/>
<evidence type="ECO:0000256" key="7">
    <source>
        <dbReference type="ARBA" id="ARBA00022989"/>
    </source>
</evidence>
<evidence type="ECO:0000256" key="16">
    <source>
        <dbReference type="SAM" id="Phobius"/>
    </source>
</evidence>
<feature type="transmembrane region" description="Helical" evidence="16">
    <location>
        <begin position="575"/>
        <end position="601"/>
    </location>
</feature>
<feature type="coiled-coil region" evidence="15">
    <location>
        <begin position="313"/>
        <end position="343"/>
    </location>
</feature>
<evidence type="ECO:0000256" key="15">
    <source>
        <dbReference type="SAM" id="Coils"/>
    </source>
</evidence>
<dbReference type="PANTHER" id="PTHR46140:SF1">
    <property type="entry name" value="VACUOLAR TRANSPORTER CHAPERONE COMPLEX SUBUNIT 4-RELATED"/>
    <property type="match status" value="1"/>
</dbReference>
<dbReference type="AlphaFoldDB" id="A0A1Y1V4J8"/>
<reference evidence="19 20" key="1">
    <citation type="submission" date="2016-08" db="EMBL/GenBank/DDBJ databases">
        <title>Genomes of anaerobic fungi encode conserved fungal cellulosomes for biomass hydrolysis.</title>
        <authorList>
            <consortium name="DOE Joint Genome Institute"/>
            <person name="Haitjema C.H."/>
            <person name="Gilmore S.P."/>
            <person name="Henske J.K."/>
            <person name="Solomon K.V."/>
            <person name="De Groot R."/>
            <person name="Kuo A."/>
            <person name="Mondo S.J."/>
            <person name="Salamov A.A."/>
            <person name="Labutti K."/>
            <person name="Zhao Z."/>
            <person name="Chiniquy J."/>
            <person name="Barry K."/>
            <person name="Brewer H.M."/>
            <person name="Purvine S.O."/>
            <person name="Wright A.T."/>
            <person name="Boxma B."/>
            <person name="Van Alen T."/>
            <person name="Hackstein J.H."/>
            <person name="Baker S.E."/>
            <person name="Grigoriev I.V."/>
            <person name="O'Malley M.A."/>
        </authorList>
    </citation>
    <scope>NUCLEOTIDE SEQUENCE [LARGE SCALE GENOMIC DNA]</scope>
    <source>
        <strain evidence="20">finn</strain>
    </source>
</reference>
<keyword evidence="4" id="KW-0926">Vacuole</keyword>
<dbReference type="EC" id="2.7.4.1" evidence="3"/>
<feature type="domain" description="VTC" evidence="18">
    <location>
        <begin position="192"/>
        <end position="457"/>
    </location>
</feature>
<evidence type="ECO:0000256" key="4">
    <source>
        <dbReference type="ARBA" id="ARBA00022554"/>
    </source>
</evidence>
<evidence type="ECO:0000256" key="3">
    <source>
        <dbReference type="ARBA" id="ARBA00012960"/>
    </source>
</evidence>
<reference evidence="19 20" key="2">
    <citation type="submission" date="2016-08" db="EMBL/GenBank/DDBJ databases">
        <title>Pervasive Adenine N6-methylation of Active Genes in Fungi.</title>
        <authorList>
            <consortium name="DOE Joint Genome Institute"/>
            <person name="Mondo S.J."/>
            <person name="Dannebaum R.O."/>
            <person name="Kuo R.C."/>
            <person name="Labutti K."/>
            <person name="Haridas S."/>
            <person name="Kuo A."/>
            <person name="Salamov A."/>
            <person name="Ahrendt S.R."/>
            <person name="Lipzen A."/>
            <person name="Sullivan W."/>
            <person name="Andreopoulos W.B."/>
            <person name="Clum A."/>
            <person name="Lindquist E."/>
            <person name="Daum C."/>
            <person name="Ramamoorthy G.K."/>
            <person name="Gryganskyi A."/>
            <person name="Culley D."/>
            <person name="Magnuson J.K."/>
            <person name="James T.Y."/>
            <person name="O'Malley M.A."/>
            <person name="Stajich J.E."/>
            <person name="Spatafora J.W."/>
            <person name="Visel A."/>
            <person name="Grigoriev I.V."/>
        </authorList>
    </citation>
    <scope>NUCLEOTIDE SEQUENCE [LARGE SCALE GENOMIC DNA]</scope>
    <source>
        <strain evidence="20">finn</strain>
    </source>
</reference>
<evidence type="ECO:0000259" key="17">
    <source>
        <dbReference type="Pfam" id="PF02656"/>
    </source>
</evidence>
<evidence type="ECO:0000256" key="11">
    <source>
        <dbReference type="ARBA" id="ARBA00067464"/>
    </source>
</evidence>
<name>A0A1Y1V4J8_9FUNG</name>
<dbReference type="InterPro" id="IPR018966">
    <property type="entry name" value="VTC_domain"/>
</dbReference>
<gene>
    <name evidence="19" type="ORF">BCR36DRAFT_97444</name>
</gene>
<evidence type="ECO:0000256" key="2">
    <source>
        <dbReference type="ARBA" id="ARBA00004128"/>
    </source>
</evidence>
<accession>A0A1Y1V4J8</accession>
<evidence type="ECO:0000256" key="5">
    <source>
        <dbReference type="ARBA" id="ARBA00022679"/>
    </source>
</evidence>
<dbReference type="EMBL" id="MCFH01000032">
    <property type="protein sequence ID" value="ORX47087.1"/>
    <property type="molecule type" value="Genomic_DNA"/>
</dbReference>
<dbReference type="OrthoDB" id="6493944at2759"/>
<dbReference type="FunFam" id="3.20.100.30:FF:000001">
    <property type="entry name" value="Vacuolar transporter chaperone 4"/>
    <property type="match status" value="1"/>
</dbReference>